<sequence length="85" mass="9825">MRSPSGLSAFNVNYNDARSPDCVESDNTKLVINKELPKRWRWYLPLKYLNGTRHVLVGTENNSPFIIHHKKTQIRISTLLGLTFL</sequence>
<proteinExistence type="predicted"/>
<evidence type="ECO:0000313" key="1">
    <source>
        <dbReference type="EMBL" id="KAJ8941433.1"/>
    </source>
</evidence>
<gene>
    <name evidence="1" type="ORF">NQ318_016065</name>
</gene>
<reference evidence="1" key="1">
    <citation type="journal article" date="2023" name="Insect Mol. Biol.">
        <title>Genome sequencing provides insights into the evolution of gene families encoding plant cell wall-degrading enzymes in longhorned beetles.</title>
        <authorList>
            <person name="Shin N.R."/>
            <person name="Okamura Y."/>
            <person name="Kirsch R."/>
            <person name="Pauchet Y."/>
        </authorList>
    </citation>
    <scope>NUCLEOTIDE SEQUENCE</scope>
    <source>
        <strain evidence="1">AMC_N1</strain>
    </source>
</reference>
<comment type="caution">
    <text evidence="1">The sequence shown here is derived from an EMBL/GenBank/DDBJ whole genome shotgun (WGS) entry which is preliminary data.</text>
</comment>
<keyword evidence="2" id="KW-1185">Reference proteome</keyword>
<dbReference type="AlphaFoldDB" id="A0AAV8XT67"/>
<accession>A0AAV8XT67</accession>
<protein>
    <submittedName>
        <fullName evidence="1">Uncharacterized protein</fullName>
    </submittedName>
</protein>
<name>A0AAV8XT67_9CUCU</name>
<dbReference type="EMBL" id="JAPWTK010000373">
    <property type="protein sequence ID" value="KAJ8941433.1"/>
    <property type="molecule type" value="Genomic_DNA"/>
</dbReference>
<organism evidence="1 2">
    <name type="scientific">Aromia moschata</name>
    <dbReference type="NCBI Taxonomy" id="1265417"/>
    <lineage>
        <taxon>Eukaryota</taxon>
        <taxon>Metazoa</taxon>
        <taxon>Ecdysozoa</taxon>
        <taxon>Arthropoda</taxon>
        <taxon>Hexapoda</taxon>
        <taxon>Insecta</taxon>
        <taxon>Pterygota</taxon>
        <taxon>Neoptera</taxon>
        <taxon>Endopterygota</taxon>
        <taxon>Coleoptera</taxon>
        <taxon>Polyphaga</taxon>
        <taxon>Cucujiformia</taxon>
        <taxon>Chrysomeloidea</taxon>
        <taxon>Cerambycidae</taxon>
        <taxon>Cerambycinae</taxon>
        <taxon>Callichromatini</taxon>
        <taxon>Aromia</taxon>
    </lineage>
</organism>
<evidence type="ECO:0000313" key="2">
    <source>
        <dbReference type="Proteomes" id="UP001162162"/>
    </source>
</evidence>
<dbReference type="Proteomes" id="UP001162162">
    <property type="component" value="Unassembled WGS sequence"/>
</dbReference>